<evidence type="ECO:0000256" key="2">
    <source>
        <dbReference type="ARBA" id="ARBA00009045"/>
    </source>
</evidence>
<dbReference type="InterPro" id="IPR050925">
    <property type="entry name" value="Rhomboid_protease_S54"/>
</dbReference>
<dbReference type="AlphaFoldDB" id="A0A6A5YR28"/>
<comment type="subcellular location">
    <subcellularLocation>
        <location evidence="1">Membrane</location>
        <topology evidence="1">Multi-pass membrane protein</topology>
    </subcellularLocation>
</comment>
<proteinExistence type="inferred from homology"/>
<keyword evidence="4" id="KW-0378">Hydrolase</keyword>
<evidence type="ECO:0000256" key="1">
    <source>
        <dbReference type="ARBA" id="ARBA00004141"/>
    </source>
</evidence>
<feature type="transmembrane region" description="Helical" evidence="8">
    <location>
        <begin position="439"/>
        <end position="457"/>
    </location>
</feature>
<evidence type="ECO:0000256" key="5">
    <source>
        <dbReference type="ARBA" id="ARBA00022989"/>
    </source>
</evidence>
<feature type="domain" description="Peptidase S54 rhomboid" evidence="9">
    <location>
        <begin position="426"/>
        <end position="571"/>
    </location>
</feature>
<keyword evidence="5 8" id="KW-1133">Transmembrane helix</keyword>
<protein>
    <recommendedName>
        <fullName evidence="9">Peptidase S54 rhomboid domain-containing protein</fullName>
    </recommendedName>
</protein>
<feature type="transmembrane region" description="Helical" evidence="8">
    <location>
        <begin position="380"/>
        <end position="401"/>
    </location>
</feature>
<dbReference type="Pfam" id="PF01694">
    <property type="entry name" value="Rhomboid"/>
    <property type="match status" value="1"/>
</dbReference>
<organism evidence="10 11">
    <name type="scientific">Lophiotrema nucula</name>
    <dbReference type="NCBI Taxonomy" id="690887"/>
    <lineage>
        <taxon>Eukaryota</taxon>
        <taxon>Fungi</taxon>
        <taxon>Dikarya</taxon>
        <taxon>Ascomycota</taxon>
        <taxon>Pezizomycotina</taxon>
        <taxon>Dothideomycetes</taxon>
        <taxon>Pleosporomycetidae</taxon>
        <taxon>Pleosporales</taxon>
        <taxon>Lophiotremataceae</taxon>
        <taxon>Lophiotrema</taxon>
    </lineage>
</organism>
<name>A0A6A5YR28_9PLEO</name>
<sequence>MSNALPAAFLRPSCAALRSTPVAHQWNSVTLAFARRFCSSTPSPRSSILSTLQPHNALISSKQSRPFSSSPRPSAKVNQTPEAPAPASQPRVEHQKKRVVRIGPLPTGDVDQRTLNTIFGPKVSFAHGNSVLRILHHRRTSGSLADYGVANLGSKYAYVNNDNAMKALDWLRKAFPIDEARAAEEWSEREANRIAYELWLADPENADSKYNDPARAFQAQQKQEAEDAEQQEQDEGHRIGLLRVGPSQFERNIKEKRRERLAEVTRKAEEKELKEKEDEEKIASGEWVKSPGGLVVRPGEKTYVDPFGREHVDRRDNYKKYYQEKAQSPFESEEAMLKHSTVLQRLYPMTAFVLLVCLTSYGIGHYYIPPDTSYRIWPDLSPTTATLCALVATNVLIAAAWRITPLWPLMTKVFLHVPGYPRAIQAVGNVFSHIQYEHLLSNLAFLVLVGSVCHDLVGRGVFLGTYVSAGAVGSLFTLYWANLGRGSISSHSVGASAAIWGIAALYCLLTERDRIKIPFSGEISFWPKVLFGAFVASEIWTIVRTKGRSSKMDHASHIGGILTGTAVAGYLRWSGFRANDGGRRVDLGAVVRQEAREVKDGVRKAVGGEEKK</sequence>
<evidence type="ECO:0000256" key="8">
    <source>
        <dbReference type="SAM" id="Phobius"/>
    </source>
</evidence>
<dbReference type="InterPro" id="IPR035952">
    <property type="entry name" value="Rhomboid-like_sf"/>
</dbReference>
<feature type="region of interest" description="Disordered" evidence="7">
    <location>
        <begin position="215"/>
        <end position="238"/>
    </location>
</feature>
<keyword evidence="3 8" id="KW-0812">Transmembrane</keyword>
<evidence type="ECO:0000256" key="6">
    <source>
        <dbReference type="ARBA" id="ARBA00023136"/>
    </source>
</evidence>
<dbReference type="EMBL" id="ML977347">
    <property type="protein sequence ID" value="KAF2108508.1"/>
    <property type="molecule type" value="Genomic_DNA"/>
</dbReference>
<evidence type="ECO:0000256" key="7">
    <source>
        <dbReference type="SAM" id="MobiDB-lite"/>
    </source>
</evidence>
<dbReference type="Gene3D" id="1.20.1540.10">
    <property type="entry name" value="Rhomboid-like"/>
    <property type="match status" value="1"/>
</dbReference>
<evidence type="ECO:0000313" key="10">
    <source>
        <dbReference type="EMBL" id="KAF2108508.1"/>
    </source>
</evidence>
<dbReference type="GO" id="GO:0004252">
    <property type="term" value="F:serine-type endopeptidase activity"/>
    <property type="evidence" value="ECO:0007669"/>
    <property type="project" value="InterPro"/>
</dbReference>
<feature type="region of interest" description="Disordered" evidence="7">
    <location>
        <begin position="60"/>
        <end position="98"/>
    </location>
</feature>
<dbReference type="PANTHER" id="PTHR43731:SF14">
    <property type="entry name" value="PRESENILIN-ASSOCIATED RHOMBOID-LIKE PROTEIN, MITOCHONDRIAL"/>
    <property type="match status" value="1"/>
</dbReference>
<dbReference type="PANTHER" id="PTHR43731">
    <property type="entry name" value="RHOMBOID PROTEASE"/>
    <property type="match status" value="1"/>
</dbReference>
<evidence type="ECO:0000313" key="11">
    <source>
        <dbReference type="Proteomes" id="UP000799770"/>
    </source>
</evidence>
<dbReference type="InterPro" id="IPR022764">
    <property type="entry name" value="Peptidase_S54_rhomboid_dom"/>
</dbReference>
<dbReference type="GO" id="GO:0006465">
    <property type="term" value="P:signal peptide processing"/>
    <property type="evidence" value="ECO:0007669"/>
    <property type="project" value="TreeGrafter"/>
</dbReference>
<dbReference type="OrthoDB" id="10260614at2759"/>
<feature type="transmembrane region" description="Helical" evidence="8">
    <location>
        <begin position="523"/>
        <end position="543"/>
    </location>
</feature>
<keyword evidence="6 8" id="KW-0472">Membrane</keyword>
<keyword evidence="11" id="KW-1185">Reference proteome</keyword>
<gene>
    <name evidence="10" type="ORF">BDV96DRAFT_504467</name>
</gene>
<feature type="transmembrane region" description="Helical" evidence="8">
    <location>
        <begin position="493"/>
        <end position="511"/>
    </location>
</feature>
<reference evidence="10" key="1">
    <citation type="journal article" date="2020" name="Stud. Mycol.">
        <title>101 Dothideomycetes genomes: a test case for predicting lifestyles and emergence of pathogens.</title>
        <authorList>
            <person name="Haridas S."/>
            <person name="Albert R."/>
            <person name="Binder M."/>
            <person name="Bloem J."/>
            <person name="Labutti K."/>
            <person name="Salamov A."/>
            <person name="Andreopoulos B."/>
            <person name="Baker S."/>
            <person name="Barry K."/>
            <person name="Bills G."/>
            <person name="Bluhm B."/>
            <person name="Cannon C."/>
            <person name="Castanera R."/>
            <person name="Culley D."/>
            <person name="Daum C."/>
            <person name="Ezra D."/>
            <person name="Gonzalez J."/>
            <person name="Henrissat B."/>
            <person name="Kuo A."/>
            <person name="Liang C."/>
            <person name="Lipzen A."/>
            <person name="Lutzoni F."/>
            <person name="Magnuson J."/>
            <person name="Mondo S."/>
            <person name="Nolan M."/>
            <person name="Ohm R."/>
            <person name="Pangilinan J."/>
            <person name="Park H.-J."/>
            <person name="Ramirez L."/>
            <person name="Alfaro M."/>
            <person name="Sun H."/>
            <person name="Tritt A."/>
            <person name="Yoshinaga Y."/>
            <person name="Zwiers L.-H."/>
            <person name="Turgeon B."/>
            <person name="Goodwin S."/>
            <person name="Spatafora J."/>
            <person name="Crous P."/>
            <person name="Grigoriev I."/>
        </authorList>
    </citation>
    <scope>NUCLEOTIDE SEQUENCE</scope>
    <source>
        <strain evidence="10">CBS 627.86</strain>
    </source>
</reference>
<accession>A0A6A5YR28</accession>
<dbReference type="GO" id="GO:0016020">
    <property type="term" value="C:membrane"/>
    <property type="evidence" value="ECO:0007669"/>
    <property type="project" value="UniProtKB-SubCell"/>
</dbReference>
<feature type="compositionally biased region" description="Low complexity" evidence="7">
    <location>
        <begin position="60"/>
        <end position="74"/>
    </location>
</feature>
<feature type="transmembrane region" description="Helical" evidence="8">
    <location>
        <begin position="463"/>
        <end position="481"/>
    </location>
</feature>
<evidence type="ECO:0000259" key="9">
    <source>
        <dbReference type="Pfam" id="PF01694"/>
    </source>
</evidence>
<evidence type="ECO:0000256" key="4">
    <source>
        <dbReference type="ARBA" id="ARBA00022801"/>
    </source>
</evidence>
<dbReference type="SUPFAM" id="SSF144091">
    <property type="entry name" value="Rhomboid-like"/>
    <property type="match status" value="1"/>
</dbReference>
<evidence type="ECO:0000256" key="3">
    <source>
        <dbReference type="ARBA" id="ARBA00022692"/>
    </source>
</evidence>
<dbReference type="Proteomes" id="UP000799770">
    <property type="component" value="Unassembled WGS sequence"/>
</dbReference>
<feature type="transmembrane region" description="Helical" evidence="8">
    <location>
        <begin position="346"/>
        <end position="368"/>
    </location>
</feature>
<comment type="similarity">
    <text evidence="2">Belongs to the peptidase S54 family.</text>
</comment>